<keyword evidence="1" id="KW-1133">Transmembrane helix</keyword>
<feature type="domain" description="NUP210 C-terminal Ig-like" evidence="2">
    <location>
        <begin position="8"/>
        <end position="156"/>
    </location>
</feature>
<dbReference type="InterPro" id="IPR055095">
    <property type="entry name" value="NUP210_Ig_C"/>
</dbReference>
<dbReference type="PANTHER" id="PTHR23019:SF0">
    <property type="entry name" value="NUCLEAR PORE MEMBRANE GLYCOPROTEIN 210"/>
    <property type="match status" value="1"/>
</dbReference>
<dbReference type="PANTHER" id="PTHR23019">
    <property type="entry name" value="NUCLEAR PORE MEMBRANE GLYCOPROTEIN GP210-RELATED"/>
    <property type="match status" value="1"/>
</dbReference>
<name>A0AAV7AP16_ENGPU</name>
<organism evidence="3 4">
    <name type="scientific">Engystomops pustulosus</name>
    <name type="common">Tungara frog</name>
    <name type="synonym">Physalaemus pustulosus</name>
    <dbReference type="NCBI Taxonomy" id="76066"/>
    <lineage>
        <taxon>Eukaryota</taxon>
        <taxon>Metazoa</taxon>
        <taxon>Chordata</taxon>
        <taxon>Craniata</taxon>
        <taxon>Vertebrata</taxon>
        <taxon>Euteleostomi</taxon>
        <taxon>Amphibia</taxon>
        <taxon>Batrachia</taxon>
        <taxon>Anura</taxon>
        <taxon>Neobatrachia</taxon>
        <taxon>Hyloidea</taxon>
        <taxon>Leptodactylidae</taxon>
        <taxon>Leiuperinae</taxon>
        <taxon>Engystomops</taxon>
    </lineage>
</organism>
<proteinExistence type="predicted"/>
<keyword evidence="4" id="KW-1185">Reference proteome</keyword>
<evidence type="ECO:0000256" key="1">
    <source>
        <dbReference type="SAM" id="Phobius"/>
    </source>
</evidence>
<dbReference type="AlphaFoldDB" id="A0AAV7AP16"/>
<accession>A0AAV7AP16</accession>
<keyword evidence="1" id="KW-0812">Transmembrane</keyword>
<dbReference type="InterPro" id="IPR045197">
    <property type="entry name" value="NUP210-like"/>
</dbReference>
<reference evidence="3" key="1">
    <citation type="thesis" date="2020" institute="ProQuest LLC" country="789 East Eisenhower Parkway, Ann Arbor, MI, USA">
        <title>Comparative Genomics and Chromosome Evolution.</title>
        <authorList>
            <person name="Mudd A.B."/>
        </authorList>
    </citation>
    <scope>NUCLEOTIDE SEQUENCE</scope>
    <source>
        <strain evidence="3">237g6f4</strain>
        <tissue evidence="3">Blood</tissue>
    </source>
</reference>
<evidence type="ECO:0000259" key="2">
    <source>
        <dbReference type="Pfam" id="PF22957"/>
    </source>
</evidence>
<protein>
    <recommendedName>
        <fullName evidence="2">NUP210 C-terminal Ig-like domain-containing protein</fullName>
    </recommendedName>
</protein>
<dbReference type="Proteomes" id="UP000824782">
    <property type="component" value="Unassembled WGS sequence"/>
</dbReference>
<dbReference type="EMBL" id="WNYA01000007">
    <property type="protein sequence ID" value="KAG8562961.1"/>
    <property type="molecule type" value="Genomic_DNA"/>
</dbReference>
<comment type="caution">
    <text evidence="3">The sequence shown here is derived from an EMBL/GenBank/DDBJ whole genome shotgun (WGS) entry which is preliminary data.</text>
</comment>
<sequence length="313" mass="34931">MRLASHGYLTNVPSTRQYNVHVSLSLTEPIIKGPCSNAQIEVAQVMLTSDNPLLCSVQFSNQSLLIPATKMFQITSQFNLETGQYNCKISIRPLTYIEIQTLSTAETMVELRASLLEHGGTGFLHVPLYPAFHVNQSELIFSSHELENYIRIYGISIVIGNLEITSSFPYFLFGKAIVSAEHTGLFLFPVSIVDFQSTQFSPVTQFINISCTVTGQDMALPVKILEGEKGKPGYLSTITNSIYLILFSVFCAVAISCGLFIVYNALIDHLQKTPIIYMSTLNGYSSVRSPRDITHHIVRRRSNFNGRLWSSRT</sequence>
<evidence type="ECO:0000313" key="3">
    <source>
        <dbReference type="EMBL" id="KAG8562961.1"/>
    </source>
</evidence>
<feature type="transmembrane region" description="Helical" evidence="1">
    <location>
        <begin position="242"/>
        <end position="266"/>
    </location>
</feature>
<dbReference type="Pfam" id="PF22957">
    <property type="entry name" value="NUP210_Ig"/>
    <property type="match status" value="1"/>
</dbReference>
<gene>
    <name evidence="3" type="ORF">GDO81_015882</name>
</gene>
<keyword evidence="1" id="KW-0472">Membrane</keyword>
<evidence type="ECO:0000313" key="4">
    <source>
        <dbReference type="Proteomes" id="UP000824782"/>
    </source>
</evidence>
<dbReference type="GO" id="GO:0005643">
    <property type="term" value="C:nuclear pore"/>
    <property type="evidence" value="ECO:0007669"/>
    <property type="project" value="TreeGrafter"/>
</dbReference>